<keyword evidence="3" id="KW-0677">Repeat</keyword>
<dbReference type="InterPro" id="IPR032675">
    <property type="entry name" value="LRR_dom_sf"/>
</dbReference>
<keyword evidence="1" id="KW-0433">Leucine-rich repeat</keyword>
<feature type="chain" id="PRO_5037907915" evidence="4">
    <location>
        <begin position="22"/>
        <end position="277"/>
    </location>
</feature>
<protein>
    <submittedName>
        <fullName evidence="6">Uncharacterized protein</fullName>
    </submittedName>
</protein>
<keyword evidence="5" id="KW-1185">Reference proteome</keyword>
<reference evidence="6" key="1">
    <citation type="submission" date="2022-11" db="UniProtKB">
        <authorList>
            <consortium name="WormBaseParasite"/>
        </authorList>
    </citation>
    <scope>IDENTIFICATION</scope>
</reference>
<dbReference type="PANTHER" id="PTHR24373">
    <property type="entry name" value="SLIT RELATED LEUCINE-RICH REPEAT NEURONAL PROTEIN"/>
    <property type="match status" value="1"/>
</dbReference>
<dbReference type="Pfam" id="PF13855">
    <property type="entry name" value="LRR_8"/>
    <property type="match status" value="1"/>
</dbReference>
<organism evidence="5 6">
    <name type="scientific">Ditylenchus dipsaci</name>
    <dbReference type="NCBI Taxonomy" id="166011"/>
    <lineage>
        <taxon>Eukaryota</taxon>
        <taxon>Metazoa</taxon>
        <taxon>Ecdysozoa</taxon>
        <taxon>Nematoda</taxon>
        <taxon>Chromadorea</taxon>
        <taxon>Rhabditida</taxon>
        <taxon>Tylenchina</taxon>
        <taxon>Tylenchomorpha</taxon>
        <taxon>Sphaerularioidea</taxon>
        <taxon>Anguinidae</taxon>
        <taxon>Anguininae</taxon>
        <taxon>Ditylenchus</taxon>
    </lineage>
</organism>
<sequence length="277" mass="32026">MPNNRRLSILLFFSIWTITLADICPEKCTCKDFNNYASLLNFKQLTSLDLSNNQLNSLDFSALSDFSLPSLIKLVLDDNKLASITRQSFIIFPNVEEISVKHNGIFAIDWEAFRLFRLKRLYLGWNHLPTISEHMLRFTPNLEMLDLSHNQISIAQSSSFFAAQHLKHIDLSFNRIQRFFYDSFSPLFQEFLQLETLDLSYNNLSSIPWQSNRKVCVGELVQPVLETLNISHCPKLRLIEARAFAKLPLLQTTILANNPMLNFISPSAFKTFLRCLN</sequence>
<keyword evidence="2 4" id="KW-0732">Signal</keyword>
<dbReference type="PRINTS" id="PR00019">
    <property type="entry name" value="LEURICHRPT"/>
</dbReference>
<dbReference type="InterPro" id="IPR001611">
    <property type="entry name" value="Leu-rich_rpt"/>
</dbReference>
<accession>A0A915E5J9</accession>
<dbReference type="AlphaFoldDB" id="A0A915E5J9"/>
<dbReference type="GO" id="GO:0031012">
    <property type="term" value="C:extracellular matrix"/>
    <property type="evidence" value="ECO:0007669"/>
    <property type="project" value="TreeGrafter"/>
</dbReference>
<dbReference type="Gene3D" id="3.80.10.10">
    <property type="entry name" value="Ribonuclease Inhibitor"/>
    <property type="match status" value="2"/>
</dbReference>
<dbReference type="WBParaSite" id="jg26424.2">
    <property type="protein sequence ID" value="jg26424.2"/>
    <property type="gene ID" value="jg26424"/>
</dbReference>
<evidence type="ECO:0000256" key="3">
    <source>
        <dbReference type="ARBA" id="ARBA00022737"/>
    </source>
</evidence>
<dbReference type="Pfam" id="PF13516">
    <property type="entry name" value="LRR_6"/>
    <property type="match status" value="1"/>
</dbReference>
<dbReference type="Proteomes" id="UP000887574">
    <property type="component" value="Unplaced"/>
</dbReference>
<name>A0A915E5J9_9BILA</name>
<dbReference type="InterPro" id="IPR050328">
    <property type="entry name" value="Dev_Immune_Receptor"/>
</dbReference>
<evidence type="ECO:0000256" key="4">
    <source>
        <dbReference type="SAM" id="SignalP"/>
    </source>
</evidence>
<feature type="signal peptide" evidence="4">
    <location>
        <begin position="1"/>
        <end position="21"/>
    </location>
</feature>
<proteinExistence type="predicted"/>
<dbReference type="PROSITE" id="PS51450">
    <property type="entry name" value="LRR"/>
    <property type="match status" value="3"/>
</dbReference>
<dbReference type="GO" id="GO:0005615">
    <property type="term" value="C:extracellular space"/>
    <property type="evidence" value="ECO:0007669"/>
    <property type="project" value="TreeGrafter"/>
</dbReference>
<evidence type="ECO:0000256" key="2">
    <source>
        <dbReference type="ARBA" id="ARBA00022729"/>
    </source>
</evidence>
<dbReference type="PANTHER" id="PTHR24373:SF288">
    <property type="entry name" value="PROTEIN ELFN1"/>
    <property type="match status" value="1"/>
</dbReference>
<evidence type="ECO:0000256" key="1">
    <source>
        <dbReference type="ARBA" id="ARBA00022614"/>
    </source>
</evidence>
<dbReference type="InterPro" id="IPR003591">
    <property type="entry name" value="Leu-rich_rpt_typical-subtyp"/>
</dbReference>
<dbReference type="Pfam" id="PF00560">
    <property type="entry name" value="LRR_1"/>
    <property type="match status" value="2"/>
</dbReference>
<evidence type="ECO:0000313" key="5">
    <source>
        <dbReference type="Proteomes" id="UP000887574"/>
    </source>
</evidence>
<evidence type="ECO:0000313" key="6">
    <source>
        <dbReference type="WBParaSite" id="jg26424.2"/>
    </source>
</evidence>
<dbReference type="SMART" id="SM00369">
    <property type="entry name" value="LRR_TYP"/>
    <property type="match status" value="5"/>
</dbReference>
<dbReference type="SUPFAM" id="SSF52058">
    <property type="entry name" value="L domain-like"/>
    <property type="match status" value="1"/>
</dbReference>